<organism evidence="1 2">
    <name type="scientific">Panagrolaimus sp. JU765</name>
    <dbReference type="NCBI Taxonomy" id="591449"/>
    <lineage>
        <taxon>Eukaryota</taxon>
        <taxon>Metazoa</taxon>
        <taxon>Ecdysozoa</taxon>
        <taxon>Nematoda</taxon>
        <taxon>Chromadorea</taxon>
        <taxon>Rhabditida</taxon>
        <taxon>Tylenchina</taxon>
        <taxon>Panagrolaimomorpha</taxon>
        <taxon>Panagrolaimoidea</taxon>
        <taxon>Panagrolaimidae</taxon>
        <taxon>Panagrolaimus</taxon>
    </lineage>
</organism>
<accession>A0AC34RSQ7</accession>
<sequence length="136" mass="15940">MLETDCKEVKESKVVIEDFDYETVDAAVSLMYTRKVDYLSVNTLLNLYKFADKYDLLDTKLVFEVLDEKINLNAILEISKFTLANSMDELYQKCVNFFVKDFEKNAETMKGFEDLDSQFAMDIMKKKYRSKTSKNV</sequence>
<proteinExistence type="predicted"/>
<dbReference type="Proteomes" id="UP000887576">
    <property type="component" value="Unplaced"/>
</dbReference>
<protein>
    <submittedName>
        <fullName evidence="2">BTB domain-containing protein</fullName>
    </submittedName>
</protein>
<dbReference type="WBParaSite" id="JU765_v2.g9579.t1">
    <property type="protein sequence ID" value="JU765_v2.g9579.t1"/>
    <property type="gene ID" value="JU765_v2.g9579"/>
</dbReference>
<reference evidence="2" key="1">
    <citation type="submission" date="2022-11" db="UniProtKB">
        <authorList>
            <consortium name="WormBaseParasite"/>
        </authorList>
    </citation>
    <scope>IDENTIFICATION</scope>
</reference>
<evidence type="ECO:0000313" key="1">
    <source>
        <dbReference type="Proteomes" id="UP000887576"/>
    </source>
</evidence>
<evidence type="ECO:0000313" key="2">
    <source>
        <dbReference type="WBParaSite" id="JU765_v2.g9579.t1"/>
    </source>
</evidence>
<name>A0AC34RSQ7_9BILA</name>